<keyword evidence="2" id="KW-1185">Reference proteome</keyword>
<dbReference type="EMBL" id="LABY01000143">
    <property type="protein sequence ID" value="KMO33916.1"/>
    <property type="molecule type" value="Genomic_DNA"/>
</dbReference>
<dbReference type="RefSeq" id="WP_048445955.1">
    <property type="nucleotide sequence ID" value="NZ_LABY01000143.1"/>
</dbReference>
<sequence length="137" mass="14481">MAHYIKVVDGVVAVEQGGPDHLSKEEICGADAMQFVKAPPAVQAGFVQQSDGSFAPPPPPPAVANPTITSKADLFRRCTDQEAEAIEAALAAQPVRKRRLFETAQYISSDDPDFADLRAAAVKMFGADRAGELLAAS</sequence>
<proteinExistence type="predicted"/>
<organism evidence="1 2">
    <name type="scientific">Methylobacterium variabile</name>
    <dbReference type="NCBI Taxonomy" id="298794"/>
    <lineage>
        <taxon>Bacteria</taxon>
        <taxon>Pseudomonadati</taxon>
        <taxon>Pseudomonadota</taxon>
        <taxon>Alphaproteobacteria</taxon>
        <taxon>Hyphomicrobiales</taxon>
        <taxon>Methylobacteriaceae</taxon>
        <taxon>Methylobacterium</taxon>
    </lineage>
</organism>
<name>A0A0J6V4U2_9HYPH</name>
<dbReference type="AlphaFoldDB" id="A0A0J6V4U2"/>
<dbReference type="OrthoDB" id="8006068at2"/>
<gene>
    <name evidence="1" type="ORF">VQ02_19990</name>
</gene>
<comment type="caution">
    <text evidence="1">The sequence shown here is derived from an EMBL/GenBank/DDBJ whole genome shotgun (WGS) entry which is preliminary data.</text>
</comment>
<reference evidence="1 2" key="1">
    <citation type="submission" date="2015-03" db="EMBL/GenBank/DDBJ databases">
        <title>Genome sequencing of Methylobacterium variabile DSM 16961.</title>
        <authorList>
            <person name="Chaudhry V."/>
            <person name="Patil P.B."/>
        </authorList>
    </citation>
    <scope>NUCLEOTIDE SEQUENCE [LARGE SCALE GENOMIC DNA]</scope>
    <source>
        <strain evidence="1 2">DSM 16961</strain>
    </source>
</reference>
<accession>A0A0J6V4U2</accession>
<evidence type="ECO:0000313" key="1">
    <source>
        <dbReference type="EMBL" id="KMO33916.1"/>
    </source>
</evidence>
<evidence type="ECO:0000313" key="2">
    <source>
        <dbReference type="Proteomes" id="UP000035955"/>
    </source>
</evidence>
<dbReference type="PATRIC" id="fig|298794.3.peg.1322"/>
<protein>
    <submittedName>
        <fullName evidence="1">Uncharacterized protein</fullName>
    </submittedName>
</protein>
<dbReference type="Proteomes" id="UP000035955">
    <property type="component" value="Unassembled WGS sequence"/>
</dbReference>